<dbReference type="AlphaFoldDB" id="A0A150X1I3"/>
<dbReference type="InterPro" id="IPR019734">
    <property type="entry name" value="TPR_rpt"/>
</dbReference>
<protein>
    <submittedName>
        <fullName evidence="3">Uncharacterized protein</fullName>
    </submittedName>
</protein>
<feature type="repeat" description="TPR" evidence="1">
    <location>
        <begin position="277"/>
        <end position="310"/>
    </location>
</feature>
<accession>A0A150X1I3</accession>
<evidence type="ECO:0000256" key="1">
    <source>
        <dbReference type="PROSITE-ProRule" id="PRU00339"/>
    </source>
</evidence>
<dbReference type="Pfam" id="PF13176">
    <property type="entry name" value="TPR_7"/>
    <property type="match status" value="1"/>
</dbReference>
<dbReference type="Proteomes" id="UP000075606">
    <property type="component" value="Unassembled WGS sequence"/>
</dbReference>
<sequence>MKKIFFLLLSILTLNSAFAQADLKLPEDPQLQAEAKRRFAISVDAMSADRYREAANALHWLMKNAPELYDGLYINGYKAYEALAEAESDEAKKNVLLDSMFLSFDLKAKYFELTDLEVNNKAYRYYKYWKSNKEKMGEAITAYEKAYEKPSEVINNNLVSYMDIIRRAKAYGEDIPSDQVFDVYTQVMENIDMKEAQGENAERLAKYRDAVNSLLTMTMGDELNCDFINNNLAPQLDESNDIKLAKNVFRLLLNQQCSDSPYFIKAAEIIQSEEPTEGIAKVIGQRAAVAGEYEKAIQYYTQAIELSTDSEKKADLLLSLTSVYIRMGNKPEARKIALQAADLDKSAEKQALTLVANMYMNSWDECSRKISQIDDRAIYMAAYDLYQKVGNQEGMAEAKKQFPTISDVFTANKKEGDPIRVGCWINVSTTIKTRPSN</sequence>
<comment type="caution">
    <text evidence="3">The sequence shown here is derived from an EMBL/GenBank/DDBJ whole genome shotgun (WGS) entry which is preliminary data.</text>
</comment>
<dbReference type="SUPFAM" id="SSF48452">
    <property type="entry name" value="TPR-like"/>
    <property type="match status" value="1"/>
</dbReference>
<dbReference type="STRING" id="333140.AWW68_16920"/>
<dbReference type="RefSeq" id="WP_068224475.1">
    <property type="nucleotide sequence ID" value="NZ_CP139724.1"/>
</dbReference>
<feature type="chain" id="PRO_5007573902" evidence="2">
    <location>
        <begin position="22"/>
        <end position="437"/>
    </location>
</feature>
<feature type="signal peptide" evidence="2">
    <location>
        <begin position="1"/>
        <end position="21"/>
    </location>
</feature>
<dbReference type="OrthoDB" id="1490653at2"/>
<proteinExistence type="predicted"/>
<dbReference type="Gene3D" id="1.25.40.10">
    <property type="entry name" value="Tetratricopeptide repeat domain"/>
    <property type="match status" value="1"/>
</dbReference>
<keyword evidence="2" id="KW-0732">Signal</keyword>
<keyword evidence="1" id="KW-0802">TPR repeat</keyword>
<dbReference type="EMBL" id="LRPC01000029">
    <property type="protein sequence ID" value="KYG72587.1"/>
    <property type="molecule type" value="Genomic_DNA"/>
</dbReference>
<dbReference type="PROSITE" id="PS50005">
    <property type="entry name" value="TPR"/>
    <property type="match status" value="1"/>
</dbReference>
<keyword evidence="4" id="KW-1185">Reference proteome</keyword>
<name>A0A150X1I3_9BACT</name>
<organism evidence="3 4">
    <name type="scientific">Roseivirga spongicola</name>
    <dbReference type="NCBI Taxonomy" id="333140"/>
    <lineage>
        <taxon>Bacteria</taxon>
        <taxon>Pseudomonadati</taxon>
        <taxon>Bacteroidota</taxon>
        <taxon>Cytophagia</taxon>
        <taxon>Cytophagales</taxon>
        <taxon>Roseivirgaceae</taxon>
        <taxon>Roseivirga</taxon>
    </lineage>
</organism>
<evidence type="ECO:0000256" key="2">
    <source>
        <dbReference type="SAM" id="SignalP"/>
    </source>
</evidence>
<reference evidence="3 4" key="1">
    <citation type="submission" date="2016-01" db="EMBL/GenBank/DDBJ databases">
        <title>Genome sequencing of Roseivirga spongicola UST030701-084.</title>
        <authorList>
            <person name="Selvaratnam C."/>
            <person name="Thevarajoo S."/>
            <person name="Goh K.M."/>
            <person name="Ee R."/>
            <person name="Chan K.-G."/>
            <person name="Chong C.S."/>
        </authorList>
    </citation>
    <scope>NUCLEOTIDE SEQUENCE [LARGE SCALE GENOMIC DNA]</scope>
    <source>
        <strain evidence="3 4">UST030701-084</strain>
    </source>
</reference>
<evidence type="ECO:0000313" key="4">
    <source>
        <dbReference type="Proteomes" id="UP000075606"/>
    </source>
</evidence>
<dbReference type="InterPro" id="IPR011990">
    <property type="entry name" value="TPR-like_helical_dom_sf"/>
</dbReference>
<evidence type="ECO:0000313" key="3">
    <source>
        <dbReference type="EMBL" id="KYG72587.1"/>
    </source>
</evidence>
<gene>
    <name evidence="3" type="ORF">AWW68_16920</name>
</gene>